<organism evidence="2 3">
    <name type="scientific">Carnegiea gigantea</name>
    <dbReference type="NCBI Taxonomy" id="171969"/>
    <lineage>
        <taxon>Eukaryota</taxon>
        <taxon>Viridiplantae</taxon>
        <taxon>Streptophyta</taxon>
        <taxon>Embryophyta</taxon>
        <taxon>Tracheophyta</taxon>
        <taxon>Spermatophyta</taxon>
        <taxon>Magnoliopsida</taxon>
        <taxon>eudicotyledons</taxon>
        <taxon>Gunneridae</taxon>
        <taxon>Pentapetalae</taxon>
        <taxon>Caryophyllales</taxon>
        <taxon>Cactineae</taxon>
        <taxon>Cactaceae</taxon>
        <taxon>Cactoideae</taxon>
        <taxon>Echinocereeae</taxon>
        <taxon>Carnegiea</taxon>
    </lineage>
</organism>
<feature type="compositionally biased region" description="Polar residues" evidence="1">
    <location>
        <begin position="104"/>
        <end position="119"/>
    </location>
</feature>
<feature type="compositionally biased region" description="Polar residues" evidence="1">
    <location>
        <begin position="150"/>
        <end position="160"/>
    </location>
</feature>
<name>A0A9Q1GKZ5_9CARY</name>
<dbReference type="AlphaFoldDB" id="A0A9Q1GKZ5"/>
<feature type="compositionally biased region" description="Basic and acidic residues" evidence="1">
    <location>
        <begin position="168"/>
        <end position="178"/>
    </location>
</feature>
<evidence type="ECO:0000313" key="3">
    <source>
        <dbReference type="Proteomes" id="UP001153076"/>
    </source>
</evidence>
<keyword evidence="3" id="KW-1185">Reference proteome</keyword>
<accession>A0A9Q1GKZ5</accession>
<dbReference type="Proteomes" id="UP001153076">
    <property type="component" value="Unassembled WGS sequence"/>
</dbReference>
<feature type="region of interest" description="Disordered" evidence="1">
    <location>
        <begin position="104"/>
        <end position="178"/>
    </location>
</feature>
<sequence length="250" mass="27963">MTNRGRFYDEGGSNQATQAPMCRSATVQEGGSGKRVMAFTPLSTPAERLKAVEIDIEKGRTRTKQSKVNTRYYFNPEYMYREHQQAPNDAKIRARARSRHFWNTFSSKADQQSQCTDNSGSGGDLSPPSTADGSGDRGNGGNRRANDIGTSQSSRPSSRDVNPIMSDHNSKRGEEYEKETIAHTYRRLRKVKDKASNALPNYDNQVAHKRPDEQQISSTFTMPAYCNWSCGSNNYNGGPYNYGYNQTNAN</sequence>
<reference evidence="2" key="1">
    <citation type="submission" date="2022-04" db="EMBL/GenBank/DDBJ databases">
        <title>Carnegiea gigantea Genome sequencing and assembly v2.</title>
        <authorList>
            <person name="Copetti D."/>
            <person name="Sanderson M.J."/>
            <person name="Burquez A."/>
            <person name="Wojciechowski M.F."/>
        </authorList>
    </citation>
    <scope>NUCLEOTIDE SEQUENCE</scope>
    <source>
        <strain evidence="2">SGP5-SGP5p</strain>
        <tissue evidence="2">Aerial part</tissue>
    </source>
</reference>
<dbReference type="EMBL" id="JAKOGI010002192">
    <property type="protein sequence ID" value="KAJ8422636.1"/>
    <property type="molecule type" value="Genomic_DNA"/>
</dbReference>
<comment type="caution">
    <text evidence="2">The sequence shown here is derived from an EMBL/GenBank/DDBJ whole genome shotgun (WGS) entry which is preliminary data.</text>
</comment>
<gene>
    <name evidence="2" type="ORF">Cgig2_028507</name>
</gene>
<proteinExistence type="predicted"/>
<dbReference type="OrthoDB" id="1416487at2759"/>
<evidence type="ECO:0000313" key="2">
    <source>
        <dbReference type="EMBL" id="KAJ8422636.1"/>
    </source>
</evidence>
<protein>
    <submittedName>
        <fullName evidence="2">Uncharacterized protein</fullName>
    </submittedName>
</protein>
<evidence type="ECO:0000256" key="1">
    <source>
        <dbReference type="SAM" id="MobiDB-lite"/>
    </source>
</evidence>